<proteinExistence type="predicted"/>
<organism evidence="1 2">
    <name type="scientific">Thelephora ganbajun</name>
    <name type="common">Ganba fungus</name>
    <dbReference type="NCBI Taxonomy" id="370292"/>
    <lineage>
        <taxon>Eukaryota</taxon>
        <taxon>Fungi</taxon>
        <taxon>Dikarya</taxon>
        <taxon>Basidiomycota</taxon>
        <taxon>Agaricomycotina</taxon>
        <taxon>Agaricomycetes</taxon>
        <taxon>Thelephorales</taxon>
        <taxon>Thelephoraceae</taxon>
        <taxon>Thelephora</taxon>
    </lineage>
</organism>
<gene>
    <name evidence="1" type="ORF">BDM02DRAFT_3182167</name>
</gene>
<dbReference type="EMBL" id="MU117961">
    <property type="protein sequence ID" value="KAF9654364.1"/>
    <property type="molecule type" value="Genomic_DNA"/>
</dbReference>
<reference evidence="1" key="2">
    <citation type="journal article" date="2020" name="Nat. Commun.">
        <title>Large-scale genome sequencing of mycorrhizal fungi provides insights into the early evolution of symbiotic traits.</title>
        <authorList>
            <person name="Miyauchi S."/>
            <person name="Kiss E."/>
            <person name="Kuo A."/>
            <person name="Drula E."/>
            <person name="Kohler A."/>
            <person name="Sanchez-Garcia M."/>
            <person name="Morin E."/>
            <person name="Andreopoulos B."/>
            <person name="Barry K.W."/>
            <person name="Bonito G."/>
            <person name="Buee M."/>
            <person name="Carver A."/>
            <person name="Chen C."/>
            <person name="Cichocki N."/>
            <person name="Clum A."/>
            <person name="Culley D."/>
            <person name="Crous P.W."/>
            <person name="Fauchery L."/>
            <person name="Girlanda M."/>
            <person name="Hayes R.D."/>
            <person name="Keri Z."/>
            <person name="LaButti K."/>
            <person name="Lipzen A."/>
            <person name="Lombard V."/>
            <person name="Magnuson J."/>
            <person name="Maillard F."/>
            <person name="Murat C."/>
            <person name="Nolan M."/>
            <person name="Ohm R.A."/>
            <person name="Pangilinan J."/>
            <person name="Pereira M.F."/>
            <person name="Perotto S."/>
            <person name="Peter M."/>
            <person name="Pfister S."/>
            <person name="Riley R."/>
            <person name="Sitrit Y."/>
            <person name="Stielow J.B."/>
            <person name="Szollosi G."/>
            <person name="Zifcakova L."/>
            <person name="Stursova M."/>
            <person name="Spatafora J.W."/>
            <person name="Tedersoo L."/>
            <person name="Vaario L.M."/>
            <person name="Yamada A."/>
            <person name="Yan M."/>
            <person name="Wang P."/>
            <person name="Xu J."/>
            <person name="Bruns T."/>
            <person name="Baldrian P."/>
            <person name="Vilgalys R."/>
            <person name="Dunand C."/>
            <person name="Henrissat B."/>
            <person name="Grigoriev I.V."/>
            <person name="Hibbett D."/>
            <person name="Nagy L.G."/>
            <person name="Martin F.M."/>
        </authorList>
    </citation>
    <scope>NUCLEOTIDE SEQUENCE</scope>
    <source>
        <strain evidence="1">P2</strain>
    </source>
</reference>
<reference evidence="1" key="1">
    <citation type="submission" date="2019-10" db="EMBL/GenBank/DDBJ databases">
        <authorList>
            <consortium name="DOE Joint Genome Institute"/>
            <person name="Kuo A."/>
            <person name="Miyauchi S."/>
            <person name="Kiss E."/>
            <person name="Drula E."/>
            <person name="Kohler A."/>
            <person name="Sanchez-Garcia M."/>
            <person name="Andreopoulos B."/>
            <person name="Barry K.W."/>
            <person name="Bonito G."/>
            <person name="Buee M."/>
            <person name="Carver A."/>
            <person name="Chen C."/>
            <person name="Cichocki N."/>
            <person name="Clum A."/>
            <person name="Culley D."/>
            <person name="Crous P.W."/>
            <person name="Fauchery L."/>
            <person name="Girlanda M."/>
            <person name="Hayes R."/>
            <person name="Keri Z."/>
            <person name="Labutti K."/>
            <person name="Lipzen A."/>
            <person name="Lombard V."/>
            <person name="Magnuson J."/>
            <person name="Maillard F."/>
            <person name="Morin E."/>
            <person name="Murat C."/>
            <person name="Nolan M."/>
            <person name="Ohm R."/>
            <person name="Pangilinan J."/>
            <person name="Pereira M."/>
            <person name="Perotto S."/>
            <person name="Peter M."/>
            <person name="Riley R."/>
            <person name="Sitrit Y."/>
            <person name="Stielow B."/>
            <person name="Szollosi G."/>
            <person name="Zifcakova L."/>
            <person name="Stursova M."/>
            <person name="Spatafora J.W."/>
            <person name="Tedersoo L."/>
            <person name="Vaario L.-M."/>
            <person name="Yamada A."/>
            <person name="Yan M."/>
            <person name="Wang P."/>
            <person name="Xu J."/>
            <person name="Bruns T."/>
            <person name="Baldrian P."/>
            <person name="Vilgalys R."/>
            <person name="Henrissat B."/>
            <person name="Grigoriev I.V."/>
            <person name="Hibbett D."/>
            <person name="Nagy L.G."/>
            <person name="Martin F.M."/>
        </authorList>
    </citation>
    <scope>NUCLEOTIDE SEQUENCE</scope>
    <source>
        <strain evidence="1">P2</strain>
    </source>
</reference>
<evidence type="ECO:0000313" key="1">
    <source>
        <dbReference type="EMBL" id="KAF9654364.1"/>
    </source>
</evidence>
<dbReference type="Proteomes" id="UP000886501">
    <property type="component" value="Unassembled WGS sequence"/>
</dbReference>
<accession>A0ACB6ZXP1</accession>
<name>A0ACB6ZXP1_THEGA</name>
<comment type="caution">
    <text evidence="1">The sequence shown here is derived from an EMBL/GenBank/DDBJ whole genome shotgun (WGS) entry which is preliminary data.</text>
</comment>
<protein>
    <submittedName>
        <fullName evidence="1">Uncharacterized protein</fullName>
    </submittedName>
</protein>
<evidence type="ECO:0000313" key="2">
    <source>
        <dbReference type="Proteomes" id="UP000886501"/>
    </source>
</evidence>
<keyword evidence="2" id="KW-1185">Reference proteome</keyword>
<sequence>MHPALHVDELLRKVFDLCCSDNGYRKTLVQLARCCQAWKEPALQKAWENLPCVTPLVKIVTTDGAFSEEFGNYARMVKHVRVGTKVGKDVALETLFHDTTPLLPNLQSVAVLMDGCAAPAVHLLLSPMLATVTVDIGVSTGRATGVERASNIATYLSALRSSSIPIQKLNIRGFACEKLNQAVCGLSTLKSLSLKVGTSLSTTTVINIVNFPFLEELFIHADRIDAESLKESLASSSPVFPTLQTLDIRSSVEVAATIVEHVRSASFTRFSIEVTQYNDSTWTHLYSVIPTTTQDISIDYHVDLDEPTNDTVDTINDHPFTIRELGALSKLNTLRAFRLETSTPVDFVDKDVEGLTKWWPALKILDLAVSPYGEYKEDGDQEAQMVPWTPKLTVGCLRAVAKGWPDLECLGLPINIASESKRAQDSLIHTHLHTFKIVRSLPTRSCTPIIEANIIFIRNLFPSIRDDFSIFK</sequence>